<dbReference type="InterPro" id="IPR036388">
    <property type="entry name" value="WH-like_DNA-bd_sf"/>
</dbReference>
<dbReference type="SUPFAM" id="SSF46785">
    <property type="entry name" value="Winged helix' DNA-binding domain"/>
    <property type="match status" value="1"/>
</dbReference>
<dbReference type="InterPro" id="IPR005119">
    <property type="entry name" value="LysR_subst-bd"/>
</dbReference>
<proteinExistence type="inferred from homology"/>
<dbReference type="PANTHER" id="PTHR30346:SF0">
    <property type="entry name" value="HCA OPERON TRANSCRIPTIONAL ACTIVATOR HCAR"/>
    <property type="match status" value="1"/>
</dbReference>
<dbReference type="Gene3D" id="1.10.10.10">
    <property type="entry name" value="Winged helix-like DNA-binding domain superfamily/Winged helix DNA-binding domain"/>
    <property type="match status" value="1"/>
</dbReference>
<reference evidence="6 7" key="1">
    <citation type="submission" date="2023-07" db="EMBL/GenBank/DDBJ databases">
        <authorList>
            <person name="Girao M."/>
            <person name="Carvalho M.F."/>
        </authorList>
    </citation>
    <scope>NUCLEOTIDE SEQUENCE [LARGE SCALE GENOMIC DNA]</scope>
    <source>
        <strain evidence="6 7">66/93</strain>
    </source>
</reference>
<dbReference type="SUPFAM" id="SSF53850">
    <property type="entry name" value="Periplasmic binding protein-like II"/>
    <property type="match status" value="1"/>
</dbReference>
<name>A0ABU7KL13_9ACTN</name>
<evidence type="ECO:0000256" key="2">
    <source>
        <dbReference type="ARBA" id="ARBA00023015"/>
    </source>
</evidence>
<dbReference type="Proteomes" id="UP001348641">
    <property type="component" value="Unassembled WGS sequence"/>
</dbReference>
<evidence type="ECO:0000259" key="5">
    <source>
        <dbReference type="PROSITE" id="PS50931"/>
    </source>
</evidence>
<comment type="caution">
    <text evidence="6">The sequence shown here is derived from an EMBL/GenBank/DDBJ whole genome shotgun (WGS) entry which is preliminary data.</text>
</comment>
<dbReference type="InterPro" id="IPR000847">
    <property type="entry name" value="LysR_HTH_N"/>
</dbReference>
<keyword evidence="2" id="KW-0805">Transcription regulation</keyword>
<organism evidence="6 7">
    <name type="scientific">Nocardiopsis tropica</name>
    <dbReference type="NCBI Taxonomy" id="109330"/>
    <lineage>
        <taxon>Bacteria</taxon>
        <taxon>Bacillati</taxon>
        <taxon>Actinomycetota</taxon>
        <taxon>Actinomycetes</taxon>
        <taxon>Streptosporangiales</taxon>
        <taxon>Nocardiopsidaceae</taxon>
        <taxon>Nocardiopsis</taxon>
    </lineage>
</organism>
<sequence>MKGIEIRELECFLVLAEELHFGHAGERLFVSQSRVSQLLRSLENRVGAPLVDRTSRRVSLTPFGEEFLAALGPAYRTLAAVVDGARERARDGRRRLRLGFQGSVNGPVATAVRVFEERDPESRVDIVEITLSDPFGPLREGEVDAAVVLLPVRERDLVVGPEFSRQPQRLVLPADHPLASRSRVGVEDMARVPLVPVRNAPDYWLRVHSPTVTPLGRTIRHESGVDTLQEGLSLVAAGRGAMLLCGSTARHHGREDIVFVPVSGLPESSMGLVWPRGSTHPGVPVLAGALSDALAGFSQETATDKTAG</sequence>
<dbReference type="Pfam" id="PF00126">
    <property type="entry name" value="HTH_1"/>
    <property type="match status" value="1"/>
</dbReference>
<evidence type="ECO:0000256" key="4">
    <source>
        <dbReference type="ARBA" id="ARBA00023163"/>
    </source>
</evidence>
<protein>
    <submittedName>
        <fullName evidence="6">LysR family transcriptional regulator</fullName>
    </submittedName>
</protein>
<feature type="domain" description="HTH lysR-type" evidence="5">
    <location>
        <begin position="4"/>
        <end position="61"/>
    </location>
</feature>
<dbReference type="PROSITE" id="PS50931">
    <property type="entry name" value="HTH_LYSR"/>
    <property type="match status" value="1"/>
</dbReference>
<keyword evidence="4" id="KW-0804">Transcription</keyword>
<dbReference type="PANTHER" id="PTHR30346">
    <property type="entry name" value="TRANSCRIPTIONAL DUAL REGULATOR HCAR-RELATED"/>
    <property type="match status" value="1"/>
</dbReference>
<dbReference type="CDD" id="cd08414">
    <property type="entry name" value="PBP2_LTTR_aromatics_like"/>
    <property type="match status" value="1"/>
</dbReference>
<dbReference type="InterPro" id="IPR036390">
    <property type="entry name" value="WH_DNA-bd_sf"/>
</dbReference>
<accession>A0ABU7KL13</accession>
<dbReference type="EMBL" id="JAUUCC010000010">
    <property type="protein sequence ID" value="MEE2049978.1"/>
    <property type="molecule type" value="Genomic_DNA"/>
</dbReference>
<evidence type="ECO:0000256" key="3">
    <source>
        <dbReference type="ARBA" id="ARBA00023125"/>
    </source>
</evidence>
<evidence type="ECO:0000313" key="7">
    <source>
        <dbReference type="Proteomes" id="UP001348641"/>
    </source>
</evidence>
<dbReference type="RefSeq" id="WP_330157224.1">
    <property type="nucleotide sequence ID" value="NZ_BAAAJA010000018.1"/>
</dbReference>
<gene>
    <name evidence="6" type="ORF">Q8A49_05650</name>
</gene>
<dbReference type="Gene3D" id="3.40.190.10">
    <property type="entry name" value="Periplasmic binding protein-like II"/>
    <property type="match status" value="2"/>
</dbReference>
<comment type="similarity">
    <text evidence="1">Belongs to the LysR transcriptional regulatory family.</text>
</comment>
<dbReference type="Pfam" id="PF03466">
    <property type="entry name" value="LysR_substrate"/>
    <property type="match status" value="1"/>
</dbReference>
<evidence type="ECO:0000256" key="1">
    <source>
        <dbReference type="ARBA" id="ARBA00009437"/>
    </source>
</evidence>
<keyword evidence="3" id="KW-0238">DNA-binding</keyword>
<evidence type="ECO:0000313" key="6">
    <source>
        <dbReference type="EMBL" id="MEE2049978.1"/>
    </source>
</evidence>